<name>A0ABW7HUF9_9ACTN</name>
<evidence type="ECO:0000313" key="2">
    <source>
        <dbReference type="EMBL" id="MFH0249519.1"/>
    </source>
</evidence>
<evidence type="ECO:0000313" key="3">
    <source>
        <dbReference type="Proteomes" id="UP001607069"/>
    </source>
</evidence>
<accession>A0ABW7HUF9</accession>
<reference evidence="2 3" key="1">
    <citation type="submission" date="2024-10" db="EMBL/GenBank/DDBJ databases">
        <authorList>
            <person name="Cho J.-C."/>
        </authorList>
    </citation>
    <scope>NUCLEOTIDE SEQUENCE [LARGE SCALE GENOMIC DNA]</scope>
    <source>
        <strain evidence="2 3">KCTC29696</strain>
    </source>
</reference>
<protein>
    <submittedName>
        <fullName evidence="2">Uncharacterized protein</fullName>
    </submittedName>
</protein>
<evidence type="ECO:0000256" key="1">
    <source>
        <dbReference type="SAM" id="MobiDB-lite"/>
    </source>
</evidence>
<feature type="region of interest" description="Disordered" evidence="1">
    <location>
        <begin position="38"/>
        <end position="64"/>
    </location>
</feature>
<comment type="caution">
    <text evidence="2">The sequence shown here is derived from an EMBL/GenBank/DDBJ whole genome shotgun (WGS) entry which is preliminary data.</text>
</comment>
<proteinExistence type="predicted"/>
<dbReference type="RefSeq" id="WP_279948193.1">
    <property type="nucleotide sequence ID" value="NZ_BAABEN010000002.1"/>
</dbReference>
<sequence>MNNRPAPKCAHWIGSESRYCNADKGVRRYVPGHRCPDHTPAALAGRPEPQPGPGWPSLRKEVAG</sequence>
<gene>
    <name evidence="2" type="ORF">ACG5V6_15000</name>
</gene>
<keyword evidence="3" id="KW-1185">Reference proteome</keyword>
<dbReference type="Proteomes" id="UP001607069">
    <property type="component" value="Unassembled WGS sequence"/>
</dbReference>
<organism evidence="2 3">
    <name type="scientific">Streptomyces chitinivorans</name>
    <dbReference type="NCBI Taxonomy" id="1257027"/>
    <lineage>
        <taxon>Bacteria</taxon>
        <taxon>Bacillati</taxon>
        <taxon>Actinomycetota</taxon>
        <taxon>Actinomycetes</taxon>
        <taxon>Kitasatosporales</taxon>
        <taxon>Streptomycetaceae</taxon>
        <taxon>Streptomyces</taxon>
    </lineage>
</organism>
<dbReference type="EMBL" id="JBIHMK010000051">
    <property type="protein sequence ID" value="MFH0249519.1"/>
    <property type="molecule type" value="Genomic_DNA"/>
</dbReference>